<gene>
    <name evidence="2" type="ORF">HDA39_000981</name>
</gene>
<keyword evidence="3" id="KW-1185">Reference proteome</keyword>
<keyword evidence="1" id="KW-0472">Membrane</keyword>
<dbReference type="RefSeq" id="WP_184794030.1">
    <property type="nucleotide sequence ID" value="NZ_JACHMY010000001.1"/>
</dbReference>
<proteinExistence type="predicted"/>
<evidence type="ECO:0000313" key="3">
    <source>
        <dbReference type="Proteomes" id="UP000549971"/>
    </source>
</evidence>
<keyword evidence="1" id="KW-0812">Transmembrane</keyword>
<organism evidence="2 3">
    <name type="scientific">Kribbella italica</name>
    <dbReference type="NCBI Taxonomy" id="1540520"/>
    <lineage>
        <taxon>Bacteria</taxon>
        <taxon>Bacillati</taxon>
        <taxon>Actinomycetota</taxon>
        <taxon>Actinomycetes</taxon>
        <taxon>Propionibacteriales</taxon>
        <taxon>Kribbellaceae</taxon>
        <taxon>Kribbella</taxon>
    </lineage>
</organism>
<sequence length="218" mass="23475">MKRTARLDTVRAHDPATRVPLTLDPRAEADLQRIVGGPVDSLDEAWQPAPVRRSRRRPAVAFAAGGALVAGFAVAVPLMGGGETTSPAYAVTKADDGAITVTIYREEDAEGLERRLAEAGVRAEVAYLRPGWRCERTPQGIGPEGETHFAITAPVNGQPRNGISYTFKSAEYKDYTLMIGRPVLPPDTAEKRQYGPLGMSFLKTGTFGPCVQKAIGNR</sequence>
<protein>
    <submittedName>
        <fullName evidence="2">Uncharacterized protein</fullName>
    </submittedName>
</protein>
<evidence type="ECO:0000313" key="2">
    <source>
        <dbReference type="EMBL" id="MBB5834247.1"/>
    </source>
</evidence>
<comment type="caution">
    <text evidence="2">The sequence shown here is derived from an EMBL/GenBank/DDBJ whole genome shotgun (WGS) entry which is preliminary data.</text>
</comment>
<dbReference type="Proteomes" id="UP000549971">
    <property type="component" value="Unassembled WGS sequence"/>
</dbReference>
<name>A0A7W9J235_9ACTN</name>
<reference evidence="2 3" key="1">
    <citation type="submission" date="2020-08" db="EMBL/GenBank/DDBJ databases">
        <title>Sequencing the genomes of 1000 actinobacteria strains.</title>
        <authorList>
            <person name="Klenk H.-P."/>
        </authorList>
    </citation>
    <scope>NUCLEOTIDE SEQUENCE [LARGE SCALE GENOMIC DNA]</scope>
    <source>
        <strain evidence="2 3">DSM 28967</strain>
    </source>
</reference>
<feature type="transmembrane region" description="Helical" evidence="1">
    <location>
        <begin position="59"/>
        <end position="80"/>
    </location>
</feature>
<accession>A0A7W9J235</accession>
<evidence type="ECO:0000256" key="1">
    <source>
        <dbReference type="SAM" id="Phobius"/>
    </source>
</evidence>
<dbReference type="EMBL" id="JACHMY010000001">
    <property type="protein sequence ID" value="MBB5834247.1"/>
    <property type="molecule type" value="Genomic_DNA"/>
</dbReference>
<keyword evidence="1" id="KW-1133">Transmembrane helix</keyword>
<dbReference type="AlphaFoldDB" id="A0A7W9J235"/>